<reference evidence="3" key="1">
    <citation type="submission" date="2021-02" db="EMBL/GenBank/DDBJ databases">
        <authorList>
            <person name="Nowell W R."/>
        </authorList>
    </citation>
    <scope>NUCLEOTIDE SEQUENCE</scope>
</reference>
<dbReference type="EMBL" id="CAJNOK010002837">
    <property type="protein sequence ID" value="CAF0876971.1"/>
    <property type="molecule type" value="Genomic_DNA"/>
</dbReference>
<dbReference type="InterPro" id="IPR050471">
    <property type="entry name" value="AB_hydrolase"/>
</dbReference>
<dbReference type="PRINTS" id="PR00412">
    <property type="entry name" value="EPOXHYDRLASE"/>
</dbReference>
<organism evidence="3 6">
    <name type="scientific">Didymodactylos carnosus</name>
    <dbReference type="NCBI Taxonomy" id="1234261"/>
    <lineage>
        <taxon>Eukaryota</taxon>
        <taxon>Metazoa</taxon>
        <taxon>Spiralia</taxon>
        <taxon>Gnathifera</taxon>
        <taxon>Rotifera</taxon>
        <taxon>Eurotatoria</taxon>
        <taxon>Bdelloidea</taxon>
        <taxon>Philodinida</taxon>
        <taxon>Philodinidae</taxon>
        <taxon>Didymodactylos</taxon>
    </lineage>
</organism>
<dbReference type="Proteomes" id="UP000681722">
    <property type="component" value="Unassembled WGS sequence"/>
</dbReference>
<keyword evidence="6" id="KW-1185">Reference proteome</keyword>
<dbReference type="Proteomes" id="UP000677228">
    <property type="component" value="Unassembled WGS sequence"/>
</dbReference>
<proteinExistence type="predicted"/>
<sequence>MAYEPPSSALAFLNAAGHQLRRSIGSVDLWWTCEGPQAGEPLLLIHGLGYPSDMWYRQIPTLNEAGYRTIRFDNRGVGRTGFDQRGGMYSIEIMSDDAAAVIEAAGYGEKGVNVMGASLGGLIAQDLTLRYPKLVKTLILACTHPGGKHIAPFSQQAKDLLSKRKNLSSVASAELSVPLIYHLPTTSRHLIDEDIAVRLVRPTSAEGYTAQLQASIAYEGTYEKLEQIKVPVLLIVGKQDGLLNPENTDVIAGQLMGNAKSVEVVKLENSSHLFSTDQTKICNEMIIKFLNQYK</sequence>
<dbReference type="GO" id="GO:0003824">
    <property type="term" value="F:catalytic activity"/>
    <property type="evidence" value="ECO:0007669"/>
    <property type="project" value="InterPro"/>
</dbReference>
<dbReference type="SUPFAM" id="SSF53474">
    <property type="entry name" value="alpha/beta-Hydrolases"/>
    <property type="match status" value="1"/>
</dbReference>
<dbReference type="InterPro" id="IPR029058">
    <property type="entry name" value="AB_hydrolase_fold"/>
</dbReference>
<accession>A0A815C3K0</accession>
<dbReference type="PANTHER" id="PTHR43433">
    <property type="entry name" value="HYDROLASE, ALPHA/BETA FOLD FAMILY PROTEIN"/>
    <property type="match status" value="1"/>
</dbReference>
<name>A0A815C3K0_9BILA</name>
<dbReference type="Pfam" id="PF00561">
    <property type="entry name" value="Abhydrolase_1"/>
    <property type="match status" value="1"/>
</dbReference>
<evidence type="ECO:0000313" key="6">
    <source>
        <dbReference type="Proteomes" id="UP000663829"/>
    </source>
</evidence>
<evidence type="ECO:0000313" key="5">
    <source>
        <dbReference type="EMBL" id="CAF4072198.1"/>
    </source>
</evidence>
<dbReference type="PANTHER" id="PTHR43433:SF5">
    <property type="entry name" value="AB HYDROLASE-1 DOMAIN-CONTAINING PROTEIN"/>
    <property type="match status" value="1"/>
</dbReference>
<dbReference type="OrthoDB" id="6431331at2759"/>
<evidence type="ECO:0000313" key="2">
    <source>
        <dbReference type="EMBL" id="CAF0876971.1"/>
    </source>
</evidence>
<dbReference type="Proteomes" id="UP000682733">
    <property type="component" value="Unassembled WGS sequence"/>
</dbReference>
<comment type="caution">
    <text evidence="3">The sequence shown here is derived from an EMBL/GenBank/DDBJ whole genome shotgun (WGS) entry which is preliminary data.</text>
</comment>
<feature type="domain" description="AB hydrolase-1" evidence="1">
    <location>
        <begin position="41"/>
        <end position="274"/>
    </location>
</feature>
<dbReference type="EMBL" id="CAJOBC010026775">
    <property type="protein sequence ID" value="CAF4072198.1"/>
    <property type="molecule type" value="Genomic_DNA"/>
</dbReference>
<evidence type="ECO:0000313" key="4">
    <source>
        <dbReference type="EMBL" id="CAF3661251.1"/>
    </source>
</evidence>
<evidence type="ECO:0000259" key="1">
    <source>
        <dbReference type="Pfam" id="PF00561"/>
    </source>
</evidence>
<gene>
    <name evidence="3" type="ORF">GPM918_LOCUS27442</name>
    <name evidence="2" type="ORF">OVA965_LOCUS8422</name>
    <name evidence="5" type="ORF">SRO942_LOCUS27770</name>
    <name evidence="4" type="ORF">TMI583_LOCUS8417</name>
</gene>
<dbReference type="InterPro" id="IPR000639">
    <property type="entry name" value="Epox_hydrolase-like"/>
</dbReference>
<dbReference type="PRINTS" id="PR00111">
    <property type="entry name" value="ABHYDROLASE"/>
</dbReference>
<protein>
    <recommendedName>
        <fullName evidence="1">AB hydrolase-1 domain-containing protein</fullName>
    </recommendedName>
</protein>
<dbReference type="InterPro" id="IPR000073">
    <property type="entry name" value="AB_hydrolase_1"/>
</dbReference>
<dbReference type="Gene3D" id="3.40.50.1820">
    <property type="entry name" value="alpha/beta hydrolase"/>
    <property type="match status" value="1"/>
</dbReference>
<dbReference type="AlphaFoldDB" id="A0A815C3K0"/>
<dbReference type="EMBL" id="CAJNOQ010011513">
    <property type="protein sequence ID" value="CAF1278582.1"/>
    <property type="molecule type" value="Genomic_DNA"/>
</dbReference>
<dbReference type="EMBL" id="CAJOBA010002837">
    <property type="protein sequence ID" value="CAF3661251.1"/>
    <property type="molecule type" value="Genomic_DNA"/>
</dbReference>
<evidence type="ECO:0000313" key="3">
    <source>
        <dbReference type="EMBL" id="CAF1278582.1"/>
    </source>
</evidence>
<dbReference type="Proteomes" id="UP000663829">
    <property type="component" value="Unassembled WGS sequence"/>
</dbReference>